<dbReference type="Proteomes" id="UP000610558">
    <property type="component" value="Unassembled WGS sequence"/>
</dbReference>
<keyword evidence="10" id="KW-0732">Signal</keyword>
<evidence type="ECO:0000313" key="12">
    <source>
        <dbReference type="EMBL" id="MBD2858834.1"/>
    </source>
</evidence>
<dbReference type="SUPFAM" id="SSF103088">
    <property type="entry name" value="OmpA-like"/>
    <property type="match status" value="1"/>
</dbReference>
<dbReference type="InterPro" id="IPR006665">
    <property type="entry name" value="OmpA-like"/>
</dbReference>
<dbReference type="SUPFAM" id="SSF56925">
    <property type="entry name" value="OMPA-like"/>
    <property type="match status" value="1"/>
</dbReference>
<dbReference type="CDD" id="cd07185">
    <property type="entry name" value="OmpA_C-like"/>
    <property type="match status" value="1"/>
</dbReference>
<feature type="chain" id="PRO_5037160805" evidence="10">
    <location>
        <begin position="22"/>
        <end position="346"/>
    </location>
</feature>
<name>A0A927C161_9GAMM</name>
<dbReference type="PRINTS" id="PR01021">
    <property type="entry name" value="OMPADOMAIN"/>
</dbReference>
<dbReference type="PRINTS" id="PR01023">
    <property type="entry name" value="NAFLGMOTY"/>
</dbReference>
<dbReference type="Gene3D" id="3.30.1330.60">
    <property type="entry name" value="OmpA-like domain"/>
    <property type="match status" value="1"/>
</dbReference>
<comment type="caution">
    <text evidence="12">The sequence shown here is derived from an EMBL/GenBank/DDBJ whole genome shotgun (WGS) entry which is preliminary data.</text>
</comment>
<evidence type="ECO:0000256" key="9">
    <source>
        <dbReference type="PROSITE-ProRule" id="PRU00473"/>
    </source>
</evidence>
<evidence type="ECO:0000259" key="11">
    <source>
        <dbReference type="PROSITE" id="PS51123"/>
    </source>
</evidence>
<evidence type="ECO:0000256" key="4">
    <source>
        <dbReference type="ARBA" id="ARBA00022692"/>
    </source>
</evidence>
<keyword evidence="7 9" id="KW-0472">Membrane</keyword>
<sequence length="346" mass="37941">MNRGFWLAGCAAALMASPVIAQDNDKGEAYLFGLATFSEMDEDRGADLDTTGYSLGVGLPISRRLYIEALYIDNTLETNGLYGDFYQTGGGLDLVYSFGDRHDFTPFIMLGGGALKNDVIPDALDDDTMYANIGLGFVGALFDHDYLRYRAEARYIQDDYLDGMSDVRFGIGIEVALGKKDEPAAEPKVVYKTQTIQVEPKDSDNDGIIDSYDDCPNTLAGAKVDGRGCVVQQQTITMDDITFPSNSAELTISAKFVLQKALTFLLKQPNLDAEIAGHTDSTGSDEYNRSLSQRRAESVKNYFVANGIAANRITAKGYGESEPIANNSTKEGRDKNRRVEMRLIPR</sequence>
<dbReference type="InterPro" id="IPR006664">
    <property type="entry name" value="OMP_bac"/>
</dbReference>
<dbReference type="InterPro" id="IPR006690">
    <property type="entry name" value="OMPA-like_CS"/>
</dbReference>
<dbReference type="InterPro" id="IPR028974">
    <property type="entry name" value="TSP_type-3_rpt"/>
</dbReference>
<keyword evidence="8" id="KW-0998">Cell outer membrane</keyword>
<dbReference type="InterPro" id="IPR050330">
    <property type="entry name" value="Bact_OuterMem_StrucFunc"/>
</dbReference>
<dbReference type="InterPro" id="IPR011250">
    <property type="entry name" value="OMP/PagP_B-barrel"/>
</dbReference>
<evidence type="ECO:0000256" key="3">
    <source>
        <dbReference type="ARBA" id="ARBA00022452"/>
    </source>
</evidence>
<evidence type="ECO:0000256" key="10">
    <source>
        <dbReference type="SAM" id="SignalP"/>
    </source>
</evidence>
<dbReference type="Gene3D" id="2.40.160.20">
    <property type="match status" value="1"/>
</dbReference>
<keyword evidence="6" id="KW-0626">Porin</keyword>
<evidence type="ECO:0000256" key="2">
    <source>
        <dbReference type="ARBA" id="ARBA00022448"/>
    </source>
</evidence>
<dbReference type="InterPro" id="IPR036737">
    <property type="entry name" value="OmpA-like_sf"/>
</dbReference>
<evidence type="ECO:0000256" key="6">
    <source>
        <dbReference type="ARBA" id="ARBA00023114"/>
    </source>
</evidence>
<dbReference type="EMBL" id="JACXLD010000003">
    <property type="protein sequence ID" value="MBD2858834.1"/>
    <property type="molecule type" value="Genomic_DNA"/>
</dbReference>
<protein>
    <submittedName>
        <fullName evidence="12">OmpA family protein</fullName>
    </submittedName>
</protein>
<dbReference type="GO" id="GO:0046930">
    <property type="term" value="C:pore complex"/>
    <property type="evidence" value="ECO:0007669"/>
    <property type="project" value="UniProtKB-KW"/>
</dbReference>
<dbReference type="PANTHER" id="PTHR30329:SF21">
    <property type="entry name" value="LIPOPROTEIN YIAD-RELATED"/>
    <property type="match status" value="1"/>
</dbReference>
<gene>
    <name evidence="12" type="ORF">IB286_07395</name>
</gene>
<dbReference type="PROSITE" id="PS51123">
    <property type="entry name" value="OMPA_2"/>
    <property type="match status" value="1"/>
</dbReference>
<keyword evidence="4" id="KW-0812">Transmembrane</keyword>
<dbReference type="GO" id="GO:0009279">
    <property type="term" value="C:cell outer membrane"/>
    <property type="evidence" value="ECO:0007669"/>
    <property type="project" value="UniProtKB-SubCell"/>
</dbReference>
<dbReference type="PANTHER" id="PTHR30329">
    <property type="entry name" value="STATOR ELEMENT OF FLAGELLAR MOTOR COMPLEX"/>
    <property type="match status" value="1"/>
</dbReference>
<dbReference type="GO" id="GO:0006811">
    <property type="term" value="P:monoatomic ion transport"/>
    <property type="evidence" value="ECO:0007669"/>
    <property type="project" value="UniProtKB-KW"/>
</dbReference>
<evidence type="ECO:0000256" key="1">
    <source>
        <dbReference type="ARBA" id="ARBA00004571"/>
    </source>
</evidence>
<keyword evidence="3" id="KW-1134">Transmembrane beta strand</keyword>
<proteinExistence type="predicted"/>
<feature type="signal peptide" evidence="10">
    <location>
        <begin position="1"/>
        <end position="21"/>
    </location>
</feature>
<dbReference type="GO" id="GO:0015288">
    <property type="term" value="F:porin activity"/>
    <property type="evidence" value="ECO:0007669"/>
    <property type="project" value="UniProtKB-KW"/>
</dbReference>
<comment type="subcellular location">
    <subcellularLocation>
        <location evidence="1">Cell outer membrane</location>
        <topology evidence="1">Multi-pass membrane protein</topology>
    </subcellularLocation>
</comment>
<keyword evidence="13" id="KW-1185">Reference proteome</keyword>
<dbReference type="PROSITE" id="PS01068">
    <property type="entry name" value="OMPA_1"/>
    <property type="match status" value="1"/>
</dbReference>
<evidence type="ECO:0000256" key="8">
    <source>
        <dbReference type="ARBA" id="ARBA00023237"/>
    </source>
</evidence>
<feature type="domain" description="OmpA-like" evidence="11">
    <location>
        <begin position="230"/>
        <end position="346"/>
    </location>
</feature>
<organism evidence="12 13">
    <name type="scientific">Spongiibacter pelagi</name>
    <dbReference type="NCBI Taxonomy" id="2760804"/>
    <lineage>
        <taxon>Bacteria</taxon>
        <taxon>Pseudomonadati</taxon>
        <taxon>Pseudomonadota</taxon>
        <taxon>Gammaproteobacteria</taxon>
        <taxon>Cellvibrionales</taxon>
        <taxon>Spongiibacteraceae</taxon>
        <taxon>Spongiibacter</taxon>
    </lineage>
</organism>
<dbReference type="Pfam" id="PF00691">
    <property type="entry name" value="OmpA"/>
    <property type="match status" value="1"/>
</dbReference>
<accession>A0A927C161</accession>
<dbReference type="GO" id="GO:0005509">
    <property type="term" value="F:calcium ion binding"/>
    <property type="evidence" value="ECO:0007669"/>
    <property type="project" value="InterPro"/>
</dbReference>
<reference evidence="12" key="1">
    <citation type="submission" date="2020-09" db="EMBL/GenBank/DDBJ databases">
        <authorList>
            <person name="Yoon J.-W."/>
        </authorList>
    </citation>
    <scope>NUCLEOTIDE SEQUENCE</scope>
    <source>
        <strain evidence="12">KMU-158</strain>
    </source>
</reference>
<evidence type="ECO:0000256" key="7">
    <source>
        <dbReference type="ARBA" id="ARBA00023136"/>
    </source>
</evidence>
<dbReference type="RefSeq" id="WP_190764064.1">
    <property type="nucleotide sequence ID" value="NZ_JACXLD010000003.1"/>
</dbReference>
<evidence type="ECO:0000256" key="5">
    <source>
        <dbReference type="ARBA" id="ARBA00023065"/>
    </source>
</evidence>
<evidence type="ECO:0000313" key="13">
    <source>
        <dbReference type="Proteomes" id="UP000610558"/>
    </source>
</evidence>
<keyword evidence="5" id="KW-0406">Ion transport</keyword>
<dbReference type="SUPFAM" id="SSF103647">
    <property type="entry name" value="TSP type-3 repeat"/>
    <property type="match status" value="1"/>
</dbReference>
<dbReference type="AlphaFoldDB" id="A0A927C161"/>
<keyword evidence="2" id="KW-0813">Transport</keyword>